<dbReference type="EMBL" id="JBHUHY010000001">
    <property type="protein sequence ID" value="MFD2185158.1"/>
    <property type="molecule type" value="Genomic_DNA"/>
</dbReference>
<dbReference type="RefSeq" id="WP_378318113.1">
    <property type="nucleotide sequence ID" value="NZ_JBHUHY010000001.1"/>
</dbReference>
<reference evidence="3" key="1">
    <citation type="journal article" date="2019" name="Int. J. Syst. Evol. Microbiol.">
        <title>The Global Catalogue of Microorganisms (GCM) 10K type strain sequencing project: providing services to taxonomists for standard genome sequencing and annotation.</title>
        <authorList>
            <consortium name="The Broad Institute Genomics Platform"/>
            <consortium name="The Broad Institute Genome Sequencing Center for Infectious Disease"/>
            <person name="Wu L."/>
            <person name="Ma J."/>
        </authorList>
    </citation>
    <scope>NUCLEOTIDE SEQUENCE [LARGE SCALE GENOMIC DNA]</scope>
    <source>
        <strain evidence="3">DT92</strain>
    </source>
</reference>
<sequence length="763" mass="85555">MSVTSPITVYGVPVSDRTKTLSTGSKVKVLGTSYWTTTATYYDNKARVIYVASTNEYLNTSDIVENKLDFVDKIERTKTTHRKGNNTPIITEDIFEYDHMGRQLKQTQIINGQEEIIAENRYDELGRLESKVTGGGLQTIDYTYNIRGWMTQINDPLNLGKDLFSFGVHYSQPTHGATALYNGNIAETEWRTANDNVLRWYSYRYDALDRITGAISNDGKYDLSLVEYDKIGNITKLQRKGHLNEAATSFGMMDNLTYTYHSGGNKLKAVVDAITQPFGFAKKSTAVANNQYSYDLNGNMITDPNKGITAINYNHLNLPQAVTINNNTNSGNIQYVYDATGAKLRKTSTEGNATVTTDYAGNYIYKNGILEFFNYAEGYIEPNTSNGFDHIYQFKDHLGNIRLSYADNDNDGKIDIVRNNADLDGDNDYAHEIREEKNYYPHGLVQKGYNYTIRGRKHSYGFGGKEENEELGLSWIDFTARNYDASIGRWMNIDPLAEDMRRYSPYNYAFNNPIYYIDPDGMSPFDNYTIYSDGSILRQKTDDETDTFTYVDEGGTSHEIGTYDKNENGLIQLEDINYSMGDTEVKVTTKPGNGYRLYVSGKSLSSLIGASADSGEEIYVVSASKSDGSSPPPSTSHKNGKNIDIRYAGNNGSRDAIDYEDSKTNFDKIDQTASASMNAGLKKFGWKDIKSSKLTVTNTTTTGADGKEVTETTSTTYKVSGTKHLKNHYNHEHLQGYKPNVTTRNLQTPISLQSLPPVQLYNQ</sequence>
<name>A0ABW5AQA3_9FLAO</name>
<dbReference type="InterPro" id="IPR022385">
    <property type="entry name" value="Rhs_assc_core"/>
</dbReference>
<organism evidence="2 3">
    <name type="scientific">Aquimarina celericrescens</name>
    <dbReference type="NCBI Taxonomy" id="1964542"/>
    <lineage>
        <taxon>Bacteria</taxon>
        <taxon>Pseudomonadati</taxon>
        <taxon>Bacteroidota</taxon>
        <taxon>Flavobacteriia</taxon>
        <taxon>Flavobacteriales</taxon>
        <taxon>Flavobacteriaceae</taxon>
        <taxon>Aquimarina</taxon>
    </lineage>
</organism>
<keyword evidence="3" id="KW-1185">Reference proteome</keyword>
<proteinExistence type="predicted"/>
<comment type="caution">
    <text evidence="2">The sequence shown here is derived from an EMBL/GenBank/DDBJ whole genome shotgun (WGS) entry which is preliminary data.</text>
</comment>
<dbReference type="InterPro" id="IPR018247">
    <property type="entry name" value="EF_Hand_1_Ca_BS"/>
</dbReference>
<dbReference type="Proteomes" id="UP001597344">
    <property type="component" value="Unassembled WGS sequence"/>
</dbReference>
<gene>
    <name evidence="2" type="ORF">ACFSJT_00015</name>
</gene>
<feature type="region of interest" description="Disordered" evidence="1">
    <location>
        <begin position="623"/>
        <end position="653"/>
    </location>
</feature>
<dbReference type="Gene3D" id="2.180.10.10">
    <property type="entry name" value="RHS repeat-associated core"/>
    <property type="match status" value="1"/>
</dbReference>
<evidence type="ECO:0000256" key="1">
    <source>
        <dbReference type="SAM" id="MobiDB-lite"/>
    </source>
</evidence>
<evidence type="ECO:0000313" key="2">
    <source>
        <dbReference type="EMBL" id="MFD2185158.1"/>
    </source>
</evidence>
<dbReference type="NCBIfam" id="TIGR03696">
    <property type="entry name" value="Rhs_assc_core"/>
    <property type="match status" value="1"/>
</dbReference>
<protein>
    <submittedName>
        <fullName evidence="2">RHS repeat domain-containing protein</fullName>
    </submittedName>
</protein>
<dbReference type="PROSITE" id="PS00018">
    <property type="entry name" value="EF_HAND_1"/>
    <property type="match status" value="1"/>
</dbReference>
<accession>A0ABW5AQA3</accession>
<evidence type="ECO:0000313" key="3">
    <source>
        <dbReference type="Proteomes" id="UP001597344"/>
    </source>
</evidence>